<reference evidence="2 3" key="1">
    <citation type="submission" date="2018-07" db="EMBL/GenBank/DDBJ databases">
        <title>The draft genome of Phyllobacterium salinisoli.</title>
        <authorList>
            <person name="Liu L."/>
            <person name="Li L."/>
            <person name="Zhang X."/>
            <person name="Liang L."/>
        </authorList>
    </citation>
    <scope>NUCLEOTIDE SEQUENCE [LARGE SCALE GENOMIC DNA]</scope>
    <source>
        <strain evidence="2 3">LLAN61</strain>
    </source>
</reference>
<evidence type="ECO:0000313" key="3">
    <source>
        <dbReference type="Proteomes" id="UP000253420"/>
    </source>
</evidence>
<dbReference type="InterPro" id="IPR010982">
    <property type="entry name" value="Lambda_DNA-bd_dom_sf"/>
</dbReference>
<dbReference type="CDD" id="cd00093">
    <property type="entry name" value="HTH_XRE"/>
    <property type="match status" value="1"/>
</dbReference>
<organism evidence="2 3">
    <name type="scientific">Phyllobacterium salinisoli</name>
    <dbReference type="NCBI Taxonomy" id="1899321"/>
    <lineage>
        <taxon>Bacteria</taxon>
        <taxon>Pseudomonadati</taxon>
        <taxon>Pseudomonadota</taxon>
        <taxon>Alphaproteobacteria</taxon>
        <taxon>Hyphomicrobiales</taxon>
        <taxon>Phyllobacteriaceae</taxon>
        <taxon>Phyllobacterium</taxon>
    </lineage>
</organism>
<dbReference type="InterPro" id="IPR001387">
    <property type="entry name" value="Cro/C1-type_HTH"/>
</dbReference>
<accession>A0A368K259</accession>
<keyword evidence="3" id="KW-1185">Reference proteome</keyword>
<dbReference type="RefSeq" id="WP_114441108.1">
    <property type="nucleotide sequence ID" value="NZ_QOZG01000005.1"/>
</dbReference>
<dbReference type="OrthoDB" id="9797172at2"/>
<gene>
    <name evidence="2" type="ORF">DUT91_14565</name>
</gene>
<comment type="caution">
    <text evidence="2">The sequence shown here is derived from an EMBL/GenBank/DDBJ whole genome shotgun (WGS) entry which is preliminary data.</text>
</comment>
<evidence type="ECO:0000259" key="1">
    <source>
        <dbReference type="PROSITE" id="PS50943"/>
    </source>
</evidence>
<protein>
    <submittedName>
        <fullName evidence="2">XRE family transcriptional regulator</fullName>
    </submittedName>
</protein>
<dbReference type="SUPFAM" id="SSF47413">
    <property type="entry name" value="lambda repressor-like DNA-binding domains"/>
    <property type="match status" value="1"/>
</dbReference>
<proteinExistence type="predicted"/>
<feature type="domain" description="HTH cro/C1-type" evidence="1">
    <location>
        <begin position="17"/>
        <end position="71"/>
    </location>
</feature>
<sequence length="160" mass="17754">MKTKQTQPIDLKVGSRIRIRRLMVNMSQVQLAARLGITFQQVQKYEKGINRVGASRLMAIAGSLGVQPSFFFQNEDGQPFGDVNADQPSAEQNIAISALTADGIFLNKAFLKIKKPIVRRHIIGLVKAIAEREKAVGLKIVKEHTIIPSGTHKDPSNPWR</sequence>
<dbReference type="GO" id="GO:0003677">
    <property type="term" value="F:DNA binding"/>
    <property type="evidence" value="ECO:0007669"/>
    <property type="project" value="InterPro"/>
</dbReference>
<evidence type="ECO:0000313" key="2">
    <source>
        <dbReference type="EMBL" id="RCS23486.1"/>
    </source>
</evidence>
<dbReference type="Pfam" id="PF01381">
    <property type="entry name" value="HTH_3"/>
    <property type="match status" value="1"/>
</dbReference>
<dbReference type="Proteomes" id="UP000253420">
    <property type="component" value="Unassembled WGS sequence"/>
</dbReference>
<dbReference type="Gene3D" id="1.10.260.40">
    <property type="entry name" value="lambda repressor-like DNA-binding domains"/>
    <property type="match status" value="1"/>
</dbReference>
<dbReference type="AlphaFoldDB" id="A0A368K259"/>
<name>A0A368K259_9HYPH</name>
<dbReference type="SMART" id="SM00530">
    <property type="entry name" value="HTH_XRE"/>
    <property type="match status" value="1"/>
</dbReference>
<dbReference type="PROSITE" id="PS50943">
    <property type="entry name" value="HTH_CROC1"/>
    <property type="match status" value="1"/>
</dbReference>
<dbReference type="EMBL" id="QOZG01000005">
    <property type="protein sequence ID" value="RCS23486.1"/>
    <property type="molecule type" value="Genomic_DNA"/>
</dbReference>